<dbReference type="Gene3D" id="3.40.50.1820">
    <property type="entry name" value="alpha/beta hydrolase"/>
    <property type="match status" value="1"/>
</dbReference>
<comment type="caution">
    <text evidence="3">The sequence shown here is derived from an EMBL/GenBank/DDBJ whole genome shotgun (WGS) entry which is preliminary data.</text>
</comment>
<reference evidence="4" key="1">
    <citation type="submission" date="2015-09" db="EMBL/GenBank/DDBJ databases">
        <authorList>
            <person name="Fill T.P."/>
            <person name="Baretta J.F."/>
            <person name="de Almeida L.G."/>
            <person name="Rocha M."/>
            <person name="de Souza D.H."/>
            <person name="Malavazi I."/>
            <person name="Cerdeira L.T."/>
            <person name="Hong H."/>
            <person name="Samborskyy M."/>
            <person name="de Vasconcelos A.T."/>
            <person name="Leadlay P."/>
            <person name="Rodrigues-Filho E."/>
        </authorList>
    </citation>
    <scope>NUCLEOTIDE SEQUENCE [LARGE SCALE GENOMIC DNA]</scope>
    <source>
        <strain evidence="4">LaBioMMi 136</strain>
    </source>
</reference>
<dbReference type="AlphaFoldDB" id="A0A1S9RCY3"/>
<evidence type="ECO:0000259" key="2">
    <source>
        <dbReference type="Pfam" id="PF12697"/>
    </source>
</evidence>
<feature type="region of interest" description="Disordered" evidence="1">
    <location>
        <begin position="348"/>
        <end position="414"/>
    </location>
</feature>
<feature type="domain" description="AB hydrolase-1" evidence="2">
    <location>
        <begin position="35"/>
        <end position="155"/>
    </location>
</feature>
<dbReference type="PANTHER" id="PTHR47842:SF3">
    <property type="entry name" value="DUF676 DOMAIN-CONTAINING PROTEIN"/>
    <property type="match status" value="1"/>
</dbReference>
<organism evidence="3 4">
    <name type="scientific">Penicillium brasilianum</name>
    <dbReference type="NCBI Taxonomy" id="104259"/>
    <lineage>
        <taxon>Eukaryota</taxon>
        <taxon>Fungi</taxon>
        <taxon>Dikarya</taxon>
        <taxon>Ascomycota</taxon>
        <taxon>Pezizomycotina</taxon>
        <taxon>Eurotiomycetes</taxon>
        <taxon>Eurotiomycetidae</taxon>
        <taxon>Eurotiales</taxon>
        <taxon>Aspergillaceae</taxon>
        <taxon>Penicillium</taxon>
    </lineage>
</organism>
<dbReference type="InterPro" id="IPR029058">
    <property type="entry name" value="AB_hydrolase_fold"/>
</dbReference>
<name>A0A1S9RCY3_PENBI</name>
<dbReference type="EMBL" id="LJBN01000201">
    <property type="protein sequence ID" value="OOQ83245.1"/>
    <property type="molecule type" value="Genomic_DNA"/>
</dbReference>
<feature type="region of interest" description="Disordered" evidence="1">
    <location>
        <begin position="275"/>
        <end position="335"/>
    </location>
</feature>
<protein>
    <recommendedName>
        <fullName evidence="2">AB hydrolase-1 domain-containing protein</fullName>
    </recommendedName>
</protein>
<dbReference type="PANTHER" id="PTHR47842">
    <property type="entry name" value="EXPRESSED PROTEIN"/>
    <property type="match status" value="1"/>
</dbReference>
<dbReference type="GO" id="GO:0072330">
    <property type="term" value="P:monocarboxylic acid biosynthetic process"/>
    <property type="evidence" value="ECO:0007669"/>
    <property type="project" value="UniProtKB-ARBA"/>
</dbReference>
<dbReference type="InterPro" id="IPR000073">
    <property type="entry name" value="AB_hydrolase_1"/>
</dbReference>
<feature type="compositionally biased region" description="Polar residues" evidence="1">
    <location>
        <begin position="402"/>
        <end position="412"/>
    </location>
</feature>
<dbReference type="Proteomes" id="UP000190744">
    <property type="component" value="Unassembled WGS sequence"/>
</dbReference>
<evidence type="ECO:0000313" key="3">
    <source>
        <dbReference type="EMBL" id="OOQ83245.1"/>
    </source>
</evidence>
<accession>A0A1S9RCY3</accession>
<sequence length="495" mass="54977">MEGGIRNHANRSLSSLSLALPGGLQGTDKRRLLLIYIHGFMGSEASFHDFPAHIHDLVTGLLSESHVVYTRIYPRYKSHGELQTAVSQFSAWLSPHEADDLDVILLGHSLGGILAADVALLQQNGRPKHRILGLVNFDVPFLGLHPRVIPTGIMGSVPRKDVAPEDQLAGEQESLGLEPAYKPATPNPNFDPPFRNDVRLVQRGFLKGVMHFVNKNTDNLSRSIFDRLVSPMRFAGCVNNYSELRQRHRRLIELEDAEYKPERVRFVNYYTTSTGRISRKAKGETSKKSDETATDEPAEKEVIEDMPEISVEGIKLGDDSESIPPPPPTRKPPEIPNALQILEAVPSTTSISSPDNQSLKSVSSDSTLAAQDLSSDSDRPSIEASSTASSTTLDPEHEKLSETVSISTSQSELDADTSKGKLRKFILLPSHHWKYNDNSHWTPVLMQDMNEVMAHQSMFVPQGANYDYLVGDTVSLIEQWVQTDLSRRLMQESLD</sequence>
<gene>
    <name evidence="3" type="ORF">PEBR_36142</name>
</gene>
<dbReference type="SUPFAM" id="SSF53474">
    <property type="entry name" value="alpha/beta-Hydrolases"/>
    <property type="match status" value="1"/>
</dbReference>
<evidence type="ECO:0000313" key="4">
    <source>
        <dbReference type="Proteomes" id="UP000190744"/>
    </source>
</evidence>
<dbReference type="GO" id="GO:0017000">
    <property type="term" value="P:antibiotic biosynthetic process"/>
    <property type="evidence" value="ECO:0007669"/>
    <property type="project" value="UniProtKB-ARBA"/>
</dbReference>
<feature type="compositionally biased region" description="Polar residues" evidence="1">
    <location>
        <begin position="348"/>
        <end position="374"/>
    </location>
</feature>
<feature type="compositionally biased region" description="Basic and acidic residues" evidence="1">
    <location>
        <begin position="281"/>
        <end position="303"/>
    </location>
</feature>
<evidence type="ECO:0000256" key="1">
    <source>
        <dbReference type="SAM" id="MobiDB-lite"/>
    </source>
</evidence>
<proteinExistence type="predicted"/>
<dbReference type="Pfam" id="PF12697">
    <property type="entry name" value="Abhydrolase_6"/>
    <property type="match status" value="1"/>
</dbReference>